<sequence>MCGFMRARLALSSEKKKDTECDEPNNDTYANTNTHFHFWAKAVIARQTLVTKRKPRVVKPLRVWRLLELVIWGVFNLHSVSANGCSADTRVTGSSDVVLVMICTHGNVVGKEGSLELLL</sequence>
<dbReference type="EMBL" id="AZHF01000002">
    <property type="protein sequence ID" value="OAA80220.1"/>
    <property type="molecule type" value="Genomic_DNA"/>
</dbReference>
<accession>A0A168JBD8</accession>
<comment type="caution">
    <text evidence="1">The sequence shown here is derived from an EMBL/GenBank/DDBJ whole genome shotgun (WGS) entry which is preliminary data.</text>
</comment>
<evidence type="ECO:0000313" key="2">
    <source>
        <dbReference type="Proteomes" id="UP000076881"/>
    </source>
</evidence>
<name>A0A168JBD8_CORDF</name>
<evidence type="ECO:0000313" key="1">
    <source>
        <dbReference type="EMBL" id="OAA80220.1"/>
    </source>
</evidence>
<gene>
    <name evidence="1" type="ORF">LEL_03706</name>
</gene>
<dbReference type="Proteomes" id="UP000076881">
    <property type="component" value="Unassembled WGS sequence"/>
</dbReference>
<protein>
    <submittedName>
        <fullName evidence="1">Uncharacterized protein</fullName>
    </submittedName>
</protein>
<proteinExistence type="predicted"/>
<keyword evidence="2" id="KW-1185">Reference proteome</keyword>
<reference evidence="1 2" key="1">
    <citation type="journal article" date="2016" name="Genome Biol. Evol.">
        <title>Divergent and convergent evolution of fungal pathogenicity.</title>
        <authorList>
            <person name="Shang Y."/>
            <person name="Xiao G."/>
            <person name="Zheng P."/>
            <person name="Cen K."/>
            <person name="Zhan S."/>
            <person name="Wang C."/>
        </authorList>
    </citation>
    <scope>NUCLEOTIDE SEQUENCE [LARGE SCALE GENOMIC DNA]</scope>
    <source>
        <strain evidence="1 2">RCEF 1005</strain>
    </source>
</reference>
<dbReference type="AlphaFoldDB" id="A0A168JBD8"/>
<organism evidence="1 2">
    <name type="scientific">Akanthomyces lecanii RCEF 1005</name>
    <dbReference type="NCBI Taxonomy" id="1081108"/>
    <lineage>
        <taxon>Eukaryota</taxon>
        <taxon>Fungi</taxon>
        <taxon>Dikarya</taxon>
        <taxon>Ascomycota</taxon>
        <taxon>Pezizomycotina</taxon>
        <taxon>Sordariomycetes</taxon>
        <taxon>Hypocreomycetidae</taxon>
        <taxon>Hypocreales</taxon>
        <taxon>Cordycipitaceae</taxon>
        <taxon>Akanthomyces</taxon>
        <taxon>Cordyceps confragosa</taxon>
    </lineage>
</organism>